<name>A0ABW5X588_9FLAO</name>
<dbReference type="Proteomes" id="UP001597438">
    <property type="component" value="Unassembled WGS sequence"/>
</dbReference>
<keyword evidence="2" id="KW-1185">Reference proteome</keyword>
<comment type="caution">
    <text evidence="1">The sequence shown here is derived from an EMBL/GenBank/DDBJ whole genome shotgun (WGS) entry which is preliminary data.</text>
</comment>
<reference evidence="2" key="1">
    <citation type="journal article" date="2019" name="Int. J. Syst. Evol. Microbiol.">
        <title>The Global Catalogue of Microorganisms (GCM) 10K type strain sequencing project: providing services to taxonomists for standard genome sequencing and annotation.</title>
        <authorList>
            <consortium name="The Broad Institute Genomics Platform"/>
            <consortium name="The Broad Institute Genome Sequencing Center for Infectious Disease"/>
            <person name="Wu L."/>
            <person name="Ma J."/>
        </authorList>
    </citation>
    <scope>NUCLEOTIDE SEQUENCE [LARGE SCALE GENOMIC DNA]</scope>
    <source>
        <strain evidence="2">KCTC 52925</strain>
    </source>
</reference>
<proteinExistence type="predicted"/>
<dbReference type="EMBL" id="JBHUOJ010000022">
    <property type="protein sequence ID" value="MFD2833682.1"/>
    <property type="molecule type" value="Genomic_DNA"/>
</dbReference>
<protein>
    <submittedName>
        <fullName evidence="1">Uncharacterized protein</fullName>
    </submittedName>
</protein>
<organism evidence="1 2">
    <name type="scientific">Christiangramia antarctica</name>
    <dbReference type="NCBI Taxonomy" id="2058158"/>
    <lineage>
        <taxon>Bacteria</taxon>
        <taxon>Pseudomonadati</taxon>
        <taxon>Bacteroidota</taxon>
        <taxon>Flavobacteriia</taxon>
        <taxon>Flavobacteriales</taxon>
        <taxon>Flavobacteriaceae</taxon>
        <taxon>Christiangramia</taxon>
    </lineage>
</organism>
<gene>
    <name evidence="1" type="ORF">ACFSYS_10315</name>
</gene>
<sequence>MAYKFSSSELYYSPLYRKAKEIIHLTRNISDYLIPEMAVLNERETEDSKIYFTGDIIRQSLSLIPNIENAEKANLSDSKLNYAATVGRLTDILYKNCERLELSSCNGTDFVKLLRRELKKFRKLQYVWKLSL</sequence>
<evidence type="ECO:0000313" key="1">
    <source>
        <dbReference type="EMBL" id="MFD2833682.1"/>
    </source>
</evidence>
<accession>A0ABW5X588</accession>
<evidence type="ECO:0000313" key="2">
    <source>
        <dbReference type="Proteomes" id="UP001597438"/>
    </source>
</evidence>
<dbReference type="RefSeq" id="WP_251742992.1">
    <property type="nucleotide sequence ID" value="NZ_JBHUOJ010000022.1"/>
</dbReference>